<dbReference type="AlphaFoldDB" id="A0A831ZZX1"/>
<dbReference type="SUPFAM" id="SSF102588">
    <property type="entry name" value="LmbE-like"/>
    <property type="match status" value="1"/>
</dbReference>
<name>A0A831ZZX1_9BACT</name>
<dbReference type="Pfam" id="PF02585">
    <property type="entry name" value="PIG-L"/>
    <property type="match status" value="1"/>
</dbReference>
<dbReference type="PANTHER" id="PTHR12993">
    <property type="entry name" value="N-ACETYLGLUCOSAMINYL-PHOSPHATIDYLINOSITOL DE-N-ACETYLASE-RELATED"/>
    <property type="match status" value="1"/>
</dbReference>
<dbReference type="GO" id="GO:0016811">
    <property type="term" value="F:hydrolase activity, acting on carbon-nitrogen (but not peptide) bonds, in linear amides"/>
    <property type="evidence" value="ECO:0007669"/>
    <property type="project" value="TreeGrafter"/>
</dbReference>
<dbReference type="InterPro" id="IPR024078">
    <property type="entry name" value="LmbE-like_dom_sf"/>
</dbReference>
<dbReference type="PANTHER" id="PTHR12993:SF28">
    <property type="entry name" value="LMBE FAMILY PROTEIN"/>
    <property type="match status" value="1"/>
</dbReference>
<proteinExistence type="predicted"/>
<sequence length="230" mass="26702">MDSVDALIIAAHPDDPEFGAAGTVAKWTRQGQSVAYVICTDGEKGSNDRTVDPKELARIRQEEQRAAARVLGVREVVFLHYPDQGLEETPEFRKEIVRWIRRFKPRIVLSSDPYRRYLWHRDHRIVGQVVMDALFPYARDHLAYPDLLAEGFEPHKVKEAWFWAAEDINHREDISDTFDVKIAALQCHASQWNAHPVRDIRVWVEERFRKMAEGTPFAYAEGFHRVVLPD</sequence>
<evidence type="ECO:0000313" key="1">
    <source>
        <dbReference type="EMBL" id="HFK98072.1"/>
    </source>
</evidence>
<dbReference type="Gene3D" id="3.40.50.10320">
    <property type="entry name" value="LmbE-like"/>
    <property type="match status" value="1"/>
</dbReference>
<accession>A0A831ZZX1</accession>
<comment type="caution">
    <text evidence="1">The sequence shown here is derived from an EMBL/GenBank/DDBJ whole genome shotgun (WGS) entry which is preliminary data.</text>
</comment>
<protein>
    <submittedName>
        <fullName evidence="1">PIG-L family deacetylase</fullName>
    </submittedName>
</protein>
<dbReference type="EMBL" id="DSTK01000036">
    <property type="protein sequence ID" value="HFK98072.1"/>
    <property type="molecule type" value="Genomic_DNA"/>
</dbReference>
<dbReference type="InterPro" id="IPR003737">
    <property type="entry name" value="GlcNAc_PI_deacetylase-related"/>
</dbReference>
<reference evidence="1" key="1">
    <citation type="journal article" date="2020" name="mSystems">
        <title>Genome- and Community-Level Interaction Insights into Carbon Utilization and Element Cycling Functions of Hydrothermarchaeota in Hydrothermal Sediment.</title>
        <authorList>
            <person name="Zhou Z."/>
            <person name="Liu Y."/>
            <person name="Xu W."/>
            <person name="Pan J."/>
            <person name="Luo Z.H."/>
            <person name="Li M."/>
        </authorList>
    </citation>
    <scope>NUCLEOTIDE SEQUENCE [LARGE SCALE GENOMIC DNA]</scope>
    <source>
        <strain evidence="1">SpSt-456</strain>
    </source>
</reference>
<gene>
    <name evidence="1" type="ORF">ENS06_12235</name>
</gene>
<organism evidence="1">
    <name type="scientific">Desulfacinum infernum</name>
    <dbReference type="NCBI Taxonomy" id="35837"/>
    <lineage>
        <taxon>Bacteria</taxon>
        <taxon>Pseudomonadati</taxon>
        <taxon>Thermodesulfobacteriota</taxon>
        <taxon>Syntrophobacteria</taxon>
        <taxon>Syntrophobacterales</taxon>
        <taxon>Syntrophobacteraceae</taxon>
        <taxon>Desulfacinum</taxon>
    </lineage>
</organism>